<proteinExistence type="predicted"/>
<gene>
    <name evidence="1" type="ORF">W822_15610</name>
</gene>
<dbReference type="EMBL" id="AYXT01000010">
    <property type="protein sequence ID" value="ETF02425.1"/>
    <property type="molecule type" value="Genomic_DNA"/>
</dbReference>
<name>V8QSW3_9BURK</name>
<evidence type="ECO:0000313" key="2">
    <source>
        <dbReference type="Proteomes" id="UP000018733"/>
    </source>
</evidence>
<keyword evidence="2" id="KW-1185">Reference proteome</keyword>
<accession>V8QSW3</accession>
<reference evidence="1 2" key="1">
    <citation type="journal article" date="2014" name="Genome Announc.">
        <title>Draft Genome Sequence of Advenella kashmirensis Strain W13003, a Polycyclic Aromatic Hydrocarbon-Degrading Bacterium.</title>
        <authorList>
            <person name="Wang X."/>
            <person name="Jin D."/>
            <person name="Zhou L."/>
            <person name="Wu L."/>
            <person name="An W."/>
            <person name="Zhao L."/>
        </authorList>
    </citation>
    <scope>NUCLEOTIDE SEQUENCE [LARGE SCALE GENOMIC DNA]</scope>
    <source>
        <strain evidence="1 2">W13003</strain>
    </source>
</reference>
<dbReference type="eggNOG" id="ENOG50335IM">
    <property type="taxonomic scope" value="Bacteria"/>
</dbReference>
<dbReference type="Proteomes" id="UP000018733">
    <property type="component" value="Unassembled WGS sequence"/>
</dbReference>
<dbReference type="STRING" id="1424334.W822_15610"/>
<organism evidence="1 2">
    <name type="scientific">Advenella kashmirensis W13003</name>
    <dbReference type="NCBI Taxonomy" id="1424334"/>
    <lineage>
        <taxon>Bacteria</taxon>
        <taxon>Pseudomonadati</taxon>
        <taxon>Pseudomonadota</taxon>
        <taxon>Betaproteobacteria</taxon>
        <taxon>Burkholderiales</taxon>
        <taxon>Alcaligenaceae</taxon>
    </lineage>
</organism>
<dbReference type="AlphaFoldDB" id="V8QSW3"/>
<dbReference type="HOGENOM" id="CLU_1965855_0_0_4"/>
<evidence type="ECO:0000313" key="1">
    <source>
        <dbReference type="EMBL" id="ETF02425.1"/>
    </source>
</evidence>
<protein>
    <submittedName>
        <fullName evidence="1">Uncharacterized protein</fullName>
    </submittedName>
</protein>
<comment type="caution">
    <text evidence="1">The sequence shown here is derived from an EMBL/GenBank/DDBJ whole genome shotgun (WGS) entry which is preliminary data.</text>
</comment>
<sequence length="127" mass="14491">MLWFSSNQAWEPTATKMVRDALGNLKNLTFEEQFKLMGCVRFGLDADDGRLLDWRAACKHARTPRKLREAMERLGARMGAFPGHWFATPVYIPLIAVSYEVWDGNQWLPGSETGFLEVLREITGEAK</sequence>